<keyword evidence="6" id="KW-1185">Reference proteome</keyword>
<dbReference type="Proteomes" id="UP000031366">
    <property type="component" value="Unassembled WGS sequence"/>
</dbReference>
<keyword evidence="1" id="KW-0805">Transcription regulation</keyword>
<dbReference type="InterPro" id="IPR036388">
    <property type="entry name" value="WH-like_DNA-bd_sf"/>
</dbReference>
<comment type="caution">
    <text evidence="5">The sequence shown here is derived from an EMBL/GenBank/DDBJ whole genome shotgun (WGS) entry which is preliminary data.</text>
</comment>
<dbReference type="PANTHER" id="PTHR33204:SF29">
    <property type="entry name" value="TRANSCRIPTIONAL REGULATOR"/>
    <property type="match status" value="1"/>
</dbReference>
<dbReference type="AlphaFoldDB" id="A0A0C1TY03"/>
<dbReference type="GO" id="GO:0003677">
    <property type="term" value="F:DNA binding"/>
    <property type="evidence" value="ECO:0007669"/>
    <property type="project" value="UniProtKB-KW"/>
</dbReference>
<dbReference type="SUPFAM" id="SSF46785">
    <property type="entry name" value="Winged helix' DNA-binding domain"/>
    <property type="match status" value="1"/>
</dbReference>
<dbReference type="InterPro" id="IPR036390">
    <property type="entry name" value="WH_DNA-bd_sf"/>
</dbReference>
<feature type="domain" description="HTH hxlR-type" evidence="4">
    <location>
        <begin position="8"/>
        <end position="107"/>
    </location>
</feature>
<dbReference type="InterPro" id="IPR002577">
    <property type="entry name" value="HTH_HxlR"/>
</dbReference>
<evidence type="ECO:0000256" key="3">
    <source>
        <dbReference type="ARBA" id="ARBA00023163"/>
    </source>
</evidence>
<keyword evidence="2" id="KW-0238">DNA-binding</keyword>
<dbReference type="STRING" id="29341.RSJ17_20420"/>
<dbReference type="Pfam" id="PF01638">
    <property type="entry name" value="HxlR"/>
    <property type="match status" value="1"/>
</dbReference>
<sequence length="117" mass="13749">MAIKEVVCEIEVTLDMIGGKWKPLILYFLYQEGTKRFGEIKSYLTKISHKSLTHQLRELEEDRLVKRVIFPEVPPRVEYSLTEKGKTIFPILQLMCQWGEKNMNGMYKLISPLCEQI</sequence>
<evidence type="ECO:0000313" key="5">
    <source>
        <dbReference type="EMBL" id="KIE45584.1"/>
    </source>
</evidence>
<reference evidence="5 6" key="1">
    <citation type="journal article" date="2015" name="Infect. Genet. Evol.">
        <title>Genomic sequences of six botulinum neurotoxin-producing strains representing three clostridial species illustrate the mobility and diversity of botulinum neurotoxin genes.</title>
        <authorList>
            <person name="Smith T.J."/>
            <person name="Hill K.K."/>
            <person name="Xie G."/>
            <person name="Foley B.T."/>
            <person name="Williamson C.H."/>
            <person name="Foster J.T."/>
            <person name="Johnson S.L."/>
            <person name="Chertkov O."/>
            <person name="Teshima H."/>
            <person name="Gibbons H.S."/>
            <person name="Johnsky L.A."/>
            <person name="Karavis M.A."/>
            <person name="Smith L.A."/>
        </authorList>
    </citation>
    <scope>NUCLEOTIDE SEQUENCE [LARGE SCALE GENOMIC DNA]</scope>
    <source>
        <strain evidence="5 6">CDC 2741</strain>
    </source>
</reference>
<keyword evidence="3" id="KW-0804">Transcription</keyword>
<protein>
    <submittedName>
        <fullName evidence="5">HTH-type transcriptional activator hxlR</fullName>
    </submittedName>
</protein>
<evidence type="ECO:0000313" key="6">
    <source>
        <dbReference type="Proteomes" id="UP000031366"/>
    </source>
</evidence>
<evidence type="ECO:0000256" key="2">
    <source>
        <dbReference type="ARBA" id="ARBA00023125"/>
    </source>
</evidence>
<accession>A0A0C1TY03</accession>
<evidence type="ECO:0000259" key="4">
    <source>
        <dbReference type="PROSITE" id="PS51118"/>
    </source>
</evidence>
<dbReference type="EMBL" id="AYSO01000019">
    <property type="protein sequence ID" value="KIE45584.1"/>
    <property type="molecule type" value="Genomic_DNA"/>
</dbReference>
<proteinExistence type="predicted"/>
<dbReference type="Gene3D" id="1.10.10.10">
    <property type="entry name" value="Winged helix-like DNA-binding domain superfamily/Winged helix DNA-binding domain"/>
    <property type="match status" value="1"/>
</dbReference>
<gene>
    <name evidence="5" type="primary">hxlR</name>
    <name evidence="5" type="ORF">U732_2766</name>
</gene>
<dbReference type="PROSITE" id="PS51118">
    <property type="entry name" value="HTH_HXLR"/>
    <property type="match status" value="1"/>
</dbReference>
<evidence type="ECO:0000256" key="1">
    <source>
        <dbReference type="ARBA" id="ARBA00023015"/>
    </source>
</evidence>
<organism evidence="5 6">
    <name type="scientific">Clostridium argentinense CDC 2741</name>
    <dbReference type="NCBI Taxonomy" id="1418104"/>
    <lineage>
        <taxon>Bacteria</taxon>
        <taxon>Bacillati</taxon>
        <taxon>Bacillota</taxon>
        <taxon>Clostridia</taxon>
        <taxon>Eubacteriales</taxon>
        <taxon>Clostridiaceae</taxon>
        <taxon>Clostridium</taxon>
    </lineage>
</organism>
<name>A0A0C1TY03_9CLOT</name>
<dbReference type="PANTHER" id="PTHR33204">
    <property type="entry name" value="TRANSCRIPTIONAL REGULATOR, MARR FAMILY"/>
    <property type="match status" value="1"/>
</dbReference>